<dbReference type="InterPro" id="IPR000372">
    <property type="entry name" value="LRRNT"/>
</dbReference>
<dbReference type="KEGG" id="gsh:117357868"/>
<dbReference type="CTD" id="7162"/>
<feature type="domain" description="LRRCT" evidence="8">
    <location>
        <begin position="276"/>
        <end position="328"/>
    </location>
</feature>
<feature type="chain" id="PRO_5028281232" evidence="6">
    <location>
        <begin position="50"/>
        <end position="404"/>
    </location>
</feature>
<evidence type="ECO:0000256" key="5">
    <source>
        <dbReference type="SAM" id="Phobius"/>
    </source>
</evidence>
<keyword evidence="3" id="KW-0677">Repeat</keyword>
<dbReference type="SMART" id="SM00013">
    <property type="entry name" value="LRRNT"/>
    <property type="match status" value="1"/>
</dbReference>
<keyword evidence="5" id="KW-0472">Membrane</keyword>
<evidence type="ECO:0000256" key="4">
    <source>
        <dbReference type="SAM" id="MobiDB-lite"/>
    </source>
</evidence>
<evidence type="ECO:0000313" key="10">
    <source>
        <dbReference type="RefSeq" id="XP_033794957.1"/>
    </source>
</evidence>
<evidence type="ECO:0000259" key="7">
    <source>
        <dbReference type="SMART" id="SM00013"/>
    </source>
</evidence>
<feature type="region of interest" description="Disordered" evidence="4">
    <location>
        <begin position="1"/>
        <end position="27"/>
    </location>
</feature>
<dbReference type="GO" id="GO:0005886">
    <property type="term" value="C:plasma membrane"/>
    <property type="evidence" value="ECO:0007669"/>
    <property type="project" value="TreeGrafter"/>
</dbReference>
<protein>
    <submittedName>
        <fullName evidence="10">Trophoblast glycoprotein</fullName>
    </submittedName>
</protein>
<dbReference type="InterPro" id="IPR003591">
    <property type="entry name" value="Leu-rich_rpt_typical-subtyp"/>
</dbReference>
<accession>A0A6P8Q5B8</accession>
<keyword evidence="5" id="KW-0812">Transmembrane</keyword>
<dbReference type="SMART" id="SM00082">
    <property type="entry name" value="LRRCT"/>
    <property type="match status" value="1"/>
</dbReference>
<dbReference type="InterPro" id="IPR001611">
    <property type="entry name" value="Leu-rich_rpt"/>
</dbReference>
<evidence type="ECO:0000256" key="2">
    <source>
        <dbReference type="ARBA" id="ARBA00022729"/>
    </source>
</evidence>
<evidence type="ECO:0000313" key="9">
    <source>
        <dbReference type="Proteomes" id="UP000515159"/>
    </source>
</evidence>
<dbReference type="Gene3D" id="3.80.10.10">
    <property type="entry name" value="Ribonuclease Inhibitor"/>
    <property type="match status" value="1"/>
</dbReference>
<keyword evidence="5" id="KW-1133">Transmembrane helix</keyword>
<dbReference type="Pfam" id="PF13855">
    <property type="entry name" value="LRR_8"/>
    <property type="match status" value="2"/>
</dbReference>
<dbReference type="AlphaFoldDB" id="A0A6P8Q5B8"/>
<proteinExistence type="predicted"/>
<dbReference type="GO" id="GO:0090090">
    <property type="term" value="P:negative regulation of canonical Wnt signaling pathway"/>
    <property type="evidence" value="ECO:0007669"/>
    <property type="project" value="TreeGrafter"/>
</dbReference>
<reference evidence="10" key="1">
    <citation type="submission" date="2025-08" db="UniProtKB">
        <authorList>
            <consortium name="RefSeq"/>
        </authorList>
    </citation>
    <scope>IDENTIFICATION</scope>
</reference>
<dbReference type="Pfam" id="PF01463">
    <property type="entry name" value="LRRCT"/>
    <property type="match status" value="1"/>
</dbReference>
<dbReference type="OrthoDB" id="8861968at2759"/>
<keyword evidence="2 6" id="KW-0732">Signal</keyword>
<dbReference type="InterPro" id="IPR000483">
    <property type="entry name" value="Cys-rich_flank_reg_C"/>
</dbReference>
<dbReference type="SUPFAM" id="SSF52058">
    <property type="entry name" value="L domain-like"/>
    <property type="match status" value="1"/>
</dbReference>
<evidence type="ECO:0000256" key="1">
    <source>
        <dbReference type="ARBA" id="ARBA00022614"/>
    </source>
</evidence>
<organism evidence="9 10">
    <name type="scientific">Geotrypetes seraphini</name>
    <name type="common">Gaboon caecilian</name>
    <name type="synonym">Caecilia seraphini</name>
    <dbReference type="NCBI Taxonomy" id="260995"/>
    <lineage>
        <taxon>Eukaryota</taxon>
        <taxon>Metazoa</taxon>
        <taxon>Chordata</taxon>
        <taxon>Craniata</taxon>
        <taxon>Vertebrata</taxon>
        <taxon>Euteleostomi</taxon>
        <taxon>Amphibia</taxon>
        <taxon>Gymnophiona</taxon>
        <taxon>Geotrypetes</taxon>
    </lineage>
</organism>
<dbReference type="PRINTS" id="PR00019">
    <property type="entry name" value="LEURICHRPT"/>
</dbReference>
<dbReference type="SMART" id="SM00369">
    <property type="entry name" value="LRR_TYP"/>
    <property type="match status" value="6"/>
</dbReference>
<keyword evidence="9" id="KW-1185">Reference proteome</keyword>
<dbReference type="InterPro" id="IPR052286">
    <property type="entry name" value="Wnt_signaling_inhibitor"/>
</dbReference>
<evidence type="ECO:0000256" key="6">
    <source>
        <dbReference type="SAM" id="SignalP"/>
    </source>
</evidence>
<evidence type="ECO:0000259" key="8">
    <source>
        <dbReference type="SMART" id="SM00082"/>
    </source>
</evidence>
<dbReference type="PANTHER" id="PTHR24364:SF18">
    <property type="entry name" value="LP06937P"/>
    <property type="match status" value="1"/>
</dbReference>
<sequence length="404" mass="43514">MFSPRTAAAGCGRESRVGRRRGSPARGRTATGTLWLLLLATQLPGSTCPQPEPTPPPPAACPPACECSKGARTVKCVNANLTEVPSNLPPYVRSLFITGNRIARLPAGAFPATLRELGALNLSGNGVEGVEAEAFAHLPALRALDLSRNDVSDFSAAAFGASSALAELVLRGALYNASVASQLGRALGGGALANLTRLDLARNQLIYLPEEALGALPALRHLDLSGNSLVVLGAGAFRHLPRLRSLDLSDNALRRLRGDTLRDLHPPQLALNLANNSWLCDCHLNELLDWLRGNGSALADRDQLLCLDPESLRGRRLLDLPDSLLVCSEADDLSSLQTSYVFLGIVLAFIGVIFLLVLYLNRKGIKKWMHNIRDACRDHMEGYHYRYEITADPRLTHVSSSSDV</sequence>
<dbReference type="RefSeq" id="XP_033794957.1">
    <property type="nucleotide sequence ID" value="XM_033939066.1"/>
</dbReference>
<keyword evidence="1" id="KW-0433">Leucine-rich repeat</keyword>
<gene>
    <name evidence="10" type="primary">TPBG</name>
</gene>
<dbReference type="InParanoid" id="A0A6P8Q5B8"/>
<dbReference type="InterPro" id="IPR032675">
    <property type="entry name" value="LRR_dom_sf"/>
</dbReference>
<dbReference type="GeneID" id="117357868"/>
<feature type="signal peptide" evidence="6">
    <location>
        <begin position="1"/>
        <end position="49"/>
    </location>
</feature>
<evidence type="ECO:0000256" key="3">
    <source>
        <dbReference type="ARBA" id="ARBA00022737"/>
    </source>
</evidence>
<feature type="transmembrane region" description="Helical" evidence="5">
    <location>
        <begin position="340"/>
        <end position="360"/>
    </location>
</feature>
<dbReference type="Proteomes" id="UP000515159">
    <property type="component" value="Chromosome 3"/>
</dbReference>
<dbReference type="FunCoup" id="A0A6P8Q5B8">
    <property type="interactions" value="300"/>
</dbReference>
<dbReference type="PANTHER" id="PTHR24364">
    <property type="entry name" value="LP06937P"/>
    <property type="match status" value="1"/>
</dbReference>
<name>A0A6P8Q5B8_GEOSA</name>
<feature type="domain" description="LRRNT" evidence="7">
    <location>
        <begin position="60"/>
        <end position="94"/>
    </location>
</feature>